<accession>A0A6P4CD25</accession>
<protein>
    <submittedName>
        <fullName evidence="2">Uncharacterized protein LOC107474302</fullName>
    </submittedName>
</protein>
<evidence type="ECO:0000313" key="2">
    <source>
        <dbReference type="RefSeq" id="XP_015949414.1"/>
    </source>
</evidence>
<dbReference type="CDD" id="cd00303">
    <property type="entry name" value="retropepsin_like"/>
    <property type="match status" value="1"/>
</dbReference>
<proteinExistence type="predicted"/>
<dbReference type="GeneID" id="107474302"/>
<keyword evidence="1" id="KW-1185">Reference proteome</keyword>
<gene>
    <name evidence="2" type="primary">LOC107474302</name>
</gene>
<reference evidence="2" key="2">
    <citation type="submission" date="2025-08" db="UniProtKB">
        <authorList>
            <consortium name="RefSeq"/>
        </authorList>
    </citation>
    <scope>IDENTIFICATION</scope>
    <source>
        <tissue evidence="2">Whole plant</tissue>
    </source>
</reference>
<dbReference type="Gene3D" id="2.40.70.10">
    <property type="entry name" value="Acid Proteases"/>
    <property type="match status" value="1"/>
</dbReference>
<dbReference type="KEGG" id="adu:107474302"/>
<dbReference type="PANTHER" id="PTHR33067:SF9">
    <property type="entry name" value="RNA-DIRECTED DNA POLYMERASE"/>
    <property type="match status" value="1"/>
</dbReference>
<dbReference type="AlphaFoldDB" id="A0A6P4CD25"/>
<dbReference type="InterPro" id="IPR021109">
    <property type="entry name" value="Peptidase_aspartic_dom_sf"/>
</dbReference>
<dbReference type="PANTHER" id="PTHR33067">
    <property type="entry name" value="RNA-DIRECTED DNA POLYMERASE-RELATED"/>
    <property type="match status" value="1"/>
</dbReference>
<reference evidence="1" key="1">
    <citation type="journal article" date="2016" name="Nat. Genet.">
        <title>The genome sequences of Arachis duranensis and Arachis ipaensis, the diploid ancestors of cultivated peanut.</title>
        <authorList>
            <person name="Bertioli D.J."/>
            <person name="Cannon S.B."/>
            <person name="Froenicke L."/>
            <person name="Huang G."/>
            <person name="Farmer A.D."/>
            <person name="Cannon E.K."/>
            <person name="Liu X."/>
            <person name="Gao D."/>
            <person name="Clevenger J."/>
            <person name="Dash S."/>
            <person name="Ren L."/>
            <person name="Moretzsohn M.C."/>
            <person name="Shirasawa K."/>
            <person name="Huang W."/>
            <person name="Vidigal B."/>
            <person name="Abernathy B."/>
            <person name="Chu Y."/>
            <person name="Niederhuth C.E."/>
            <person name="Umale P."/>
            <person name="Araujo A.C."/>
            <person name="Kozik A."/>
            <person name="Kim K.D."/>
            <person name="Burow M.D."/>
            <person name="Varshney R.K."/>
            <person name="Wang X."/>
            <person name="Zhang X."/>
            <person name="Barkley N."/>
            <person name="Guimaraes P.M."/>
            <person name="Isobe S."/>
            <person name="Guo B."/>
            <person name="Liao B."/>
            <person name="Stalker H.T."/>
            <person name="Schmitz R.J."/>
            <person name="Scheffler B.E."/>
            <person name="Leal-Bertioli S.C."/>
            <person name="Xun X."/>
            <person name="Jackson S.A."/>
            <person name="Michelmore R."/>
            <person name="Ozias-Akins P."/>
        </authorList>
    </citation>
    <scope>NUCLEOTIDE SEQUENCE [LARGE SCALE GENOMIC DNA]</scope>
    <source>
        <strain evidence="1">cv. V14167</strain>
    </source>
</reference>
<name>A0A6P4CD25_ARADU</name>
<organism evidence="1 2">
    <name type="scientific">Arachis duranensis</name>
    <name type="common">Wild peanut</name>
    <dbReference type="NCBI Taxonomy" id="130453"/>
    <lineage>
        <taxon>Eukaryota</taxon>
        <taxon>Viridiplantae</taxon>
        <taxon>Streptophyta</taxon>
        <taxon>Embryophyta</taxon>
        <taxon>Tracheophyta</taxon>
        <taxon>Spermatophyta</taxon>
        <taxon>Magnoliopsida</taxon>
        <taxon>eudicotyledons</taxon>
        <taxon>Gunneridae</taxon>
        <taxon>Pentapetalae</taxon>
        <taxon>rosids</taxon>
        <taxon>fabids</taxon>
        <taxon>Fabales</taxon>
        <taxon>Fabaceae</taxon>
        <taxon>Papilionoideae</taxon>
        <taxon>50 kb inversion clade</taxon>
        <taxon>dalbergioids sensu lato</taxon>
        <taxon>Dalbergieae</taxon>
        <taxon>Pterocarpus clade</taxon>
        <taxon>Arachis</taxon>
    </lineage>
</organism>
<dbReference type="RefSeq" id="XP_015949414.1">
    <property type="nucleotide sequence ID" value="XM_016093928.1"/>
</dbReference>
<sequence>MQDLGSFFIPYTIGDITIQRVLCDLEASINLMPLLLMRKLHIDEVKSTRISLQLADLFIKFSVEVVENLLVKVGLFIFSTNFVILDIEEDKNVSIILGRPFLATCRALIDVLKGELTLRVIEEEVVLNVLEALKHPSDFVGCVRVELVEPLVQEVLEADELDDALDPSPLLGTICLRLIIHHLKRRSAMRLVLRKELRNLS</sequence>
<evidence type="ECO:0000313" key="1">
    <source>
        <dbReference type="Proteomes" id="UP000515211"/>
    </source>
</evidence>
<dbReference type="Proteomes" id="UP000515211">
    <property type="component" value="Chromosome 2"/>
</dbReference>